<evidence type="ECO:0000313" key="1">
    <source>
        <dbReference type="EMBL" id="CAA7398920.1"/>
    </source>
</evidence>
<reference evidence="1" key="1">
    <citation type="submission" date="2020-02" db="EMBL/GenBank/DDBJ databases">
        <authorList>
            <person name="Scholz U."/>
            <person name="Mascher M."/>
            <person name="Fiebig A."/>
        </authorList>
    </citation>
    <scope>NUCLEOTIDE SEQUENCE</scope>
</reference>
<sequence length="75" mass="8438">MAETGQIKLYGDHPTLTETALARARRNCKSEKEKKKEEEIATIRLIINSTKEKITNTGKTASRLIFLFSCPALTK</sequence>
<dbReference type="EMBL" id="LR746270">
    <property type="protein sequence ID" value="CAA7398920.1"/>
    <property type="molecule type" value="Genomic_DNA"/>
</dbReference>
<gene>
    <name evidence="1" type="ORF">SI8410_07009590</name>
</gene>
<dbReference type="GO" id="GO:0042793">
    <property type="term" value="P:plastid transcription"/>
    <property type="evidence" value="ECO:0007669"/>
    <property type="project" value="TreeGrafter"/>
</dbReference>
<evidence type="ECO:0000313" key="2">
    <source>
        <dbReference type="Proteomes" id="UP000663760"/>
    </source>
</evidence>
<dbReference type="PANTHER" id="PTHR35720">
    <property type="entry name" value="PROTEIN PLASTID TRANSCRIPTIONALLY ACTIVE 12, CHLOROPLASTIC"/>
    <property type="match status" value="1"/>
</dbReference>
<protein>
    <submittedName>
        <fullName evidence="1">Uncharacterized protein</fullName>
    </submittedName>
</protein>
<dbReference type="AlphaFoldDB" id="A0A7I8KMA2"/>
<dbReference type="GO" id="GO:0009416">
    <property type="term" value="P:response to light stimulus"/>
    <property type="evidence" value="ECO:0007669"/>
    <property type="project" value="InterPro"/>
</dbReference>
<proteinExistence type="predicted"/>
<dbReference type="GO" id="GO:0090228">
    <property type="term" value="P:positive regulation of red or far-red light signaling pathway"/>
    <property type="evidence" value="ECO:0007669"/>
    <property type="project" value="InterPro"/>
</dbReference>
<name>A0A7I8KMA2_SPIIN</name>
<accession>A0A7I8KMA2</accession>
<dbReference type="GO" id="GO:0005634">
    <property type="term" value="C:nucleus"/>
    <property type="evidence" value="ECO:0007669"/>
    <property type="project" value="InterPro"/>
</dbReference>
<dbReference type="GO" id="GO:0009507">
    <property type="term" value="C:chloroplast"/>
    <property type="evidence" value="ECO:0007669"/>
    <property type="project" value="InterPro"/>
</dbReference>
<organism evidence="1 2">
    <name type="scientific">Spirodela intermedia</name>
    <name type="common">Intermediate duckweed</name>
    <dbReference type="NCBI Taxonomy" id="51605"/>
    <lineage>
        <taxon>Eukaryota</taxon>
        <taxon>Viridiplantae</taxon>
        <taxon>Streptophyta</taxon>
        <taxon>Embryophyta</taxon>
        <taxon>Tracheophyta</taxon>
        <taxon>Spermatophyta</taxon>
        <taxon>Magnoliopsida</taxon>
        <taxon>Liliopsida</taxon>
        <taxon>Araceae</taxon>
        <taxon>Lemnoideae</taxon>
        <taxon>Spirodela</taxon>
    </lineage>
</organism>
<dbReference type="Proteomes" id="UP000663760">
    <property type="component" value="Chromosome 7"/>
</dbReference>
<dbReference type="PANTHER" id="PTHR35720:SF1">
    <property type="entry name" value="PROTEIN PLASTID TRANSCRIPTIONALLY ACTIVE 12, CHLOROPLASTIC"/>
    <property type="match status" value="1"/>
</dbReference>
<keyword evidence="2" id="KW-1185">Reference proteome</keyword>
<dbReference type="InterPro" id="IPR034581">
    <property type="entry name" value="PTAC12"/>
</dbReference>
<dbReference type="GO" id="GO:0045893">
    <property type="term" value="P:positive regulation of DNA-templated transcription"/>
    <property type="evidence" value="ECO:0007669"/>
    <property type="project" value="TreeGrafter"/>
</dbReference>